<dbReference type="PANTHER" id="PTHR48100:SF1">
    <property type="entry name" value="HISTIDINE PHOSPHATASE FAMILY PROTEIN-RELATED"/>
    <property type="match status" value="1"/>
</dbReference>
<dbReference type="SMART" id="SM00855">
    <property type="entry name" value="PGAM"/>
    <property type="match status" value="1"/>
</dbReference>
<organism evidence="1 2">
    <name type="scientific">Oculimacula yallundae</name>
    <dbReference type="NCBI Taxonomy" id="86028"/>
    <lineage>
        <taxon>Eukaryota</taxon>
        <taxon>Fungi</taxon>
        <taxon>Dikarya</taxon>
        <taxon>Ascomycota</taxon>
        <taxon>Pezizomycotina</taxon>
        <taxon>Leotiomycetes</taxon>
        <taxon>Helotiales</taxon>
        <taxon>Ploettnerulaceae</taxon>
        <taxon>Oculimacula</taxon>
    </lineage>
</organism>
<dbReference type="CDD" id="cd07067">
    <property type="entry name" value="HP_PGM_like"/>
    <property type="match status" value="1"/>
</dbReference>
<keyword evidence="2" id="KW-1185">Reference proteome</keyword>
<evidence type="ECO:0008006" key="3">
    <source>
        <dbReference type="Google" id="ProtNLM"/>
    </source>
</evidence>
<dbReference type="InterPro" id="IPR013078">
    <property type="entry name" value="His_Pase_superF_clade-1"/>
</dbReference>
<evidence type="ECO:0000313" key="2">
    <source>
        <dbReference type="Proteomes" id="UP001595075"/>
    </source>
</evidence>
<comment type="caution">
    <text evidence="1">The sequence shown here is derived from an EMBL/GenBank/DDBJ whole genome shotgun (WGS) entry which is preliminary data.</text>
</comment>
<dbReference type="EMBL" id="JAZHXI010000004">
    <property type="protein sequence ID" value="KAL2072769.1"/>
    <property type="molecule type" value="Genomic_DNA"/>
</dbReference>
<dbReference type="InterPro" id="IPR029033">
    <property type="entry name" value="His_PPase_superfam"/>
</dbReference>
<protein>
    <recommendedName>
        <fullName evidence="3">Phosphoglycerate mutase-like protein</fullName>
    </recommendedName>
</protein>
<sequence>MAPHTIPPKAPPAKAVLMTLSPTKGTNPCRKENCRIHVAVAKVDESELEEIMGRISLYDVTNKKDRSIAGPSGSGSGVRVAIPRPLYTSYGRRPKVKFHFVRHAQAIHNMRGITGAQNLRDTTLTPHGMKQAESLSLPGFFPSSPPIKIILSSPLRRTINTALLGFSSIAAANGVEIILWSDLREYGISMCNTGSSLLKLRENIKAIEGGAERKGVQQGKRAIGMEIESEMEDAEGKGKEKEVQNEDYTGKVVINTSLLYGGWEWNFEMTTMEKVERIERVKTKLKELEQVAIDGGVWHGIKFEKSEKDVGIVIVSHGGFLRWLMGHGTRRWANAEYRTFKFPSIAKIEAGHPPLEFIETKASVAKTHYPIRETGQPFWMEIDETTKERLAEVREYLERVELVERRANNRAKAFKKYKGWRDYALDEESGEADESEEAAEANGSK</sequence>
<dbReference type="Pfam" id="PF00300">
    <property type="entry name" value="His_Phos_1"/>
    <property type="match status" value="1"/>
</dbReference>
<dbReference type="InterPro" id="IPR050275">
    <property type="entry name" value="PGM_Phosphatase"/>
</dbReference>
<reference evidence="1 2" key="1">
    <citation type="journal article" date="2024" name="Commun. Biol.">
        <title>Comparative genomic analysis of thermophilic fungi reveals convergent evolutionary adaptations and gene losses.</title>
        <authorList>
            <person name="Steindorff A.S."/>
            <person name="Aguilar-Pontes M.V."/>
            <person name="Robinson A.J."/>
            <person name="Andreopoulos B."/>
            <person name="LaButti K."/>
            <person name="Kuo A."/>
            <person name="Mondo S."/>
            <person name="Riley R."/>
            <person name="Otillar R."/>
            <person name="Haridas S."/>
            <person name="Lipzen A."/>
            <person name="Grimwood J."/>
            <person name="Schmutz J."/>
            <person name="Clum A."/>
            <person name="Reid I.D."/>
            <person name="Moisan M.C."/>
            <person name="Butler G."/>
            <person name="Nguyen T.T.M."/>
            <person name="Dewar K."/>
            <person name="Conant G."/>
            <person name="Drula E."/>
            <person name="Henrissat B."/>
            <person name="Hansel C."/>
            <person name="Singer S."/>
            <person name="Hutchinson M.I."/>
            <person name="de Vries R.P."/>
            <person name="Natvig D.O."/>
            <person name="Powell A.J."/>
            <person name="Tsang A."/>
            <person name="Grigoriev I.V."/>
        </authorList>
    </citation>
    <scope>NUCLEOTIDE SEQUENCE [LARGE SCALE GENOMIC DNA]</scope>
    <source>
        <strain evidence="1 2">CBS 494.80</strain>
    </source>
</reference>
<dbReference type="PANTHER" id="PTHR48100">
    <property type="entry name" value="BROAD-SPECIFICITY PHOSPHATASE YOR283W-RELATED"/>
    <property type="match status" value="1"/>
</dbReference>
<evidence type="ECO:0000313" key="1">
    <source>
        <dbReference type="EMBL" id="KAL2072769.1"/>
    </source>
</evidence>
<gene>
    <name evidence="1" type="ORF">VTL71DRAFT_12112</name>
</gene>
<proteinExistence type="predicted"/>
<dbReference type="Proteomes" id="UP001595075">
    <property type="component" value="Unassembled WGS sequence"/>
</dbReference>
<name>A0ABR4CUL2_9HELO</name>
<accession>A0ABR4CUL2</accession>
<dbReference type="SUPFAM" id="SSF53254">
    <property type="entry name" value="Phosphoglycerate mutase-like"/>
    <property type="match status" value="1"/>
</dbReference>
<dbReference type="Gene3D" id="3.40.50.1240">
    <property type="entry name" value="Phosphoglycerate mutase-like"/>
    <property type="match status" value="1"/>
</dbReference>